<accession>A0A8J4EC83</accession>
<dbReference type="EMBL" id="BOPH01000061">
    <property type="protein sequence ID" value="GIJ69369.1"/>
    <property type="molecule type" value="Genomic_DNA"/>
</dbReference>
<name>A0A8J4EC83_9ACTN</name>
<proteinExistence type="predicted"/>
<reference evidence="2" key="1">
    <citation type="submission" date="2021-01" db="EMBL/GenBank/DDBJ databases">
        <title>Whole genome shotgun sequence of Virgisporangium ochraceum NBRC 16418.</title>
        <authorList>
            <person name="Komaki H."/>
            <person name="Tamura T."/>
        </authorList>
    </citation>
    <scope>NUCLEOTIDE SEQUENCE</scope>
    <source>
        <strain evidence="2">NBRC 16418</strain>
    </source>
</reference>
<comment type="caution">
    <text evidence="2">The sequence shown here is derived from an EMBL/GenBank/DDBJ whole genome shotgun (WGS) entry which is preliminary data.</text>
</comment>
<dbReference type="Proteomes" id="UP000635606">
    <property type="component" value="Unassembled WGS sequence"/>
</dbReference>
<feature type="domain" description="AbiEi antitoxin C-terminal" evidence="1">
    <location>
        <begin position="62"/>
        <end position="172"/>
    </location>
</feature>
<organism evidence="2 3">
    <name type="scientific">Virgisporangium ochraceum</name>
    <dbReference type="NCBI Taxonomy" id="65505"/>
    <lineage>
        <taxon>Bacteria</taxon>
        <taxon>Bacillati</taxon>
        <taxon>Actinomycetota</taxon>
        <taxon>Actinomycetes</taxon>
        <taxon>Micromonosporales</taxon>
        <taxon>Micromonosporaceae</taxon>
        <taxon>Virgisporangium</taxon>
    </lineage>
</organism>
<dbReference type="AlphaFoldDB" id="A0A8J4EC83"/>
<evidence type="ECO:0000259" key="1">
    <source>
        <dbReference type="Pfam" id="PF09407"/>
    </source>
</evidence>
<evidence type="ECO:0000313" key="3">
    <source>
        <dbReference type="Proteomes" id="UP000635606"/>
    </source>
</evidence>
<dbReference type="RefSeq" id="WP_239160369.1">
    <property type="nucleotide sequence ID" value="NZ_BOPH01000061.1"/>
</dbReference>
<dbReference type="InterPro" id="IPR018547">
    <property type="entry name" value="AbiEi_C"/>
</dbReference>
<gene>
    <name evidence="2" type="ORF">Voc01_042860</name>
</gene>
<protein>
    <recommendedName>
        <fullName evidence="1">AbiEi antitoxin C-terminal domain-containing protein</fullName>
    </recommendedName>
</protein>
<keyword evidence="3" id="KW-1185">Reference proteome</keyword>
<sequence length="283" mass="30564">MGEQIYRYRQLREAGVSRRQLRTVVDNGGAVRLGSGVYGSGPAEWMRDVRALVARLPTGTALGYQSAAALYGFGPAVDTLHVIVPVGTVRPRIAGVTCHEAVLPVAAPVTVAGVPCSPPARCAIDLARSMPRMHGLATLDAALRSATCTADDLPEEVGHHAALRGVRRARELVGIADGRAECPQESHLRLVVIDGGLPVPEPQLWVCDPRGRHMYRLDLGYREQKVGLEYEGRSHLTTARLDADRSRMNWLSAQGWAMRYFTARDVYSSPGLVVATVRAALAA</sequence>
<dbReference type="Pfam" id="PF09407">
    <property type="entry name" value="AbiEi_1"/>
    <property type="match status" value="1"/>
</dbReference>
<evidence type="ECO:0000313" key="2">
    <source>
        <dbReference type="EMBL" id="GIJ69369.1"/>
    </source>
</evidence>